<dbReference type="GO" id="GO:0003774">
    <property type="term" value="F:cytoskeletal motor activity"/>
    <property type="evidence" value="ECO:0007669"/>
    <property type="project" value="InterPro"/>
</dbReference>
<dbReference type="GO" id="GO:0006935">
    <property type="term" value="P:chemotaxis"/>
    <property type="evidence" value="ECO:0007669"/>
    <property type="project" value="InterPro"/>
</dbReference>
<dbReference type="Gene3D" id="2.30.330.10">
    <property type="entry name" value="SpoA-like"/>
    <property type="match status" value="1"/>
</dbReference>
<dbReference type="SUPFAM" id="SSF101801">
    <property type="entry name" value="Surface presentation of antigens (SPOA)"/>
    <property type="match status" value="1"/>
</dbReference>
<keyword evidence="3" id="KW-0282">Flagellum</keyword>
<dbReference type="InterPro" id="IPR001172">
    <property type="entry name" value="FliN_T3SS_HrcQb"/>
</dbReference>
<gene>
    <name evidence="3" type="ORF">NK662_09955</name>
</gene>
<dbReference type="AlphaFoldDB" id="A0AA42BPY8"/>
<accession>A0AA42BPY8</accession>
<comment type="similarity">
    <text evidence="1">Belongs to the FliN/MopA/SpaO family.</text>
</comment>
<dbReference type="InterPro" id="IPR036429">
    <property type="entry name" value="SpoA-like_sf"/>
</dbReference>
<protein>
    <submittedName>
        <fullName evidence="3">Flagellar motor switch protein FliN</fullName>
    </submittedName>
</protein>
<name>A0AA42BPY8_9BACI</name>
<evidence type="ECO:0000256" key="1">
    <source>
        <dbReference type="ARBA" id="ARBA00009226"/>
    </source>
</evidence>
<comment type="caution">
    <text evidence="3">The sequence shown here is derived from an EMBL/GenBank/DDBJ whole genome shotgun (WGS) entry which is preliminary data.</text>
</comment>
<dbReference type="NCBIfam" id="NF005277">
    <property type="entry name" value="PRK06789.1"/>
    <property type="match status" value="1"/>
</dbReference>
<organism evidence="3 4">
    <name type="scientific">Ectobacillus ponti</name>
    <dbReference type="NCBI Taxonomy" id="2961894"/>
    <lineage>
        <taxon>Bacteria</taxon>
        <taxon>Bacillati</taxon>
        <taxon>Bacillota</taxon>
        <taxon>Bacilli</taxon>
        <taxon>Bacillales</taxon>
        <taxon>Bacillaceae</taxon>
        <taxon>Ectobacillus</taxon>
    </lineage>
</organism>
<dbReference type="PRINTS" id="PR00956">
    <property type="entry name" value="FLGMOTORFLIN"/>
</dbReference>
<dbReference type="RefSeq" id="WP_254758772.1">
    <property type="nucleotide sequence ID" value="NZ_JANCLT010000004.1"/>
</dbReference>
<evidence type="ECO:0000313" key="4">
    <source>
        <dbReference type="Proteomes" id="UP001156102"/>
    </source>
</evidence>
<evidence type="ECO:0000259" key="2">
    <source>
        <dbReference type="Pfam" id="PF01052"/>
    </source>
</evidence>
<keyword evidence="3" id="KW-0969">Cilium</keyword>
<keyword evidence="4" id="KW-1185">Reference proteome</keyword>
<evidence type="ECO:0000313" key="3">
    <source>
        <dbReference type="EMBL" id="MCP8968861.1"/>
    </source>
</evidence>
<dbReference type="EMBL" id="JANCLT010000004">
    <property type="protein sequence ID" value="MCP8968861.1"/>
    <property type="molecule type" value="Genomic_DNA"/>
</dbReference>
<dbReference type="Proteomes" id="UP001156102">
    <property type="component" value="Unassembled WGS sequence"/>
</dbReference>
<reference evidence="3" key="1">
    <citation type="submission" date="2022-07" db="EMBL/GenBank/DDBJ databases">
        <authorList>
            <person name="Li W.-J."/>
            <person name="Deng Q.-Q."/>
        </authorList>
    </citation>
    <scope>NUCLEOTIDE SEQUENCE</scope>
    <source>
        <strain evidence="3">SYSU M60031</strain>
    </source>
</reference>
<dbReference type="Pfam" id="PF01052">
    <property type="entry name" value="FliMN_C"/>
    <property type="match status" value="1"/>
</dbReference>
<sequence length="75" mass="8741">MEIPENIPLTIHFELGRTRKKIDDLLQITKGTLYKLEQSEKNVVTIMLENQEIGRGKILTKQGKMYVEITELQKL</sequence>
<proteinExistence type="inferred from homology"/>
<dbReference type="GO" id="GO:0009425">
    <property type="term" value="C:bacterial-type flagellum basal body"/>
    <property type="evidence" value="ECO:0007669"/>
    <property type="project" value="InterPro"/>
</dbReference>
<dbReference type="InterPro" id="IPR001543">
    <property type="entry name" value="FliN-like_C"/>
</dbReference>
<feature type="domain" description="Flagellar motor switch protein FliN-like C-terminal" evidence="2">
    <location>
        <begin position="6"/>
        <end position="72"/>
    </location>
</feature>
<dbReference type="GO" id="GO:0071973">
    <property type="term" value="P:bacterial-type flagellum-dependent cell motility"/>
    <property type="evidence" value="ECO:0007669"/>
    <property type="project" value="InterPro"/>
</dbReference>
<keyword evidence="3" id="KW-0966">Cell projection</keyword>